<sequence>MEMASNNPHRTQFPVTEKSISLDIKRDPNKPKGKRSVNQDEPVIYIKAEDEVFHELSTWSFTFPVHAEQLVPDNLKNYRQMGQVLVVKADDVPKFRENKHNFQGEVSFSIGWQGQELKFVCVISLDKVSIL</sequence>
<evidence type="ECO:0000313" key="3">
    <source>
        <dbReference type="EMBL" id="OAY80221.1"/>
    </source>
</evidence>
<dbReference type="PANTHER" id="PTHR13261">
    <property type="entry name" value="BRCA2 AND CDKN1A INTERACTING PROTEIN"/>
    <property type="match status" value="1"/>
</dbReference>
<proteinExistence type="inferred from homology"/>
<feature type="region of interest" description="Disordered" evidence="2">
    <location>
        <begin position="1"/>
        <end position="39"/>
    </location>
</feature>
<accession>A0A199VTH3</accession>
<dbReference type="GO" id="GO:0005634">
    <property type="term" value="C:nucleus"/>
    <property type="evidence" value="ECO:0007669"/>
    <property type="project" value="TreeGrafter"/>
</dbReference>
<reference evidence="3 4" key="1">
    <citation type="journal article" date="2016" name="DNA Res.">
        <title>The draft genome of MD-2 pineapple using hybrid error correction of long reads.</title>
        <authorList>
            <person name="Redwan R.M."/>
            <person name="Saidin A."/>
            <person name="Kumar S.V."/>
        </authorList>
    </citation>
    <scope>NUCLEOTIDE SEQUENCE [LARGE SCALE GENOMIC DNA]</scope>
    <source>
        <strain evidence="4">cv. MD2</strain>
        <tissue evidence="3">Leaf</tissue>
    </source>
</reference>
<dbReference type="AlphaFoldDB" id="A0A199VTH3"/>
<comment type="caution">
    <text evidence="3">The sequence shown here is derived from an EMBL/GenBank/DDBJ whole genome shotgun (WGS) entry which is preliminary data.</text>
</comment>
<protein>
    <submittedName>
        <fullName evidence="3">Protein BCCIP</fullName>
    </submittedName>
</protein>
<dbReference type="PANTHER" id="PTHR13261:SF0">
    <property type="entry name" value="BRCA2 AND CDKN1A-INTERACTING PROTEIN"/>
    <property type="match status" value="1"/>
</dbReference>
<evidence type="ECO:0000256" key="1">
    <source>
        <dbReference type="ARBA" id="ARBA00006781"/>
    </source>
</evidence>
<dbReference type="EMBL" id="LSRQ01000921">
    <property type="protein sequence ID" value="OAY80221.1"/>
    <property type="molecule type" value="Genomic_DNA"/>
</dbReference>
<dbReference type="InterPro" id="IPR025602">
    <property type="entry name" value="BCP1_family"/>
</dbReference>
<evidence type="ECO:0000256" key="2">
    <source>
        <dbReference type="SAM" id="MobiDB-lite"/>
    </source>
</evidence>
<dbReference type="Proteomes" id="UP000092600">
    <property type="component" value="Unassembled WGS sequence"/>
</dbReference>
<name>A0A199VTH3_ANACO</name>
<comment type="similarity">
    <text evidence="1">Belongs to the BCP1 family.</text>
</comment>
<feature type="compositionally biased region" description="Polar residues" evidence="2">
    <location>
        <begin position="1"/>
        <end position="14"/>
    </location>
</feature>
<organism evidence="3 4">
    <name type="scientific">Ananas comosus</name>
    <name type="common">Pineapple</name>
    <name type="synonym">Ananas ananas</name>
    <dbReference type="NCBI Taxonomy" id="4615"/>
    <lineage>
        <taxon>Eukaryota</taxon>
        <taxon>Viridiplantae</taxon>
        <taxon>Streptophyta</taxon>
        <taxon>Embryophyta</taxon>
        <taxon>Tracheophyta</taxon>
        <taxon>Spermatophyta</taxon>
        <taxon>Magnoliopsida</taxon>
        <taxon>Liliopsida</taxon>
        <taxon>Poales</taxon>
        <taxon>Bromeliaceae</taxon>
        <taxon>Bromelioideae</taxon>
        <taxon>Ananas</taxon>
    </lineage>
</organism>
<dbReference type="STRING" id="4615.A0A199VTH3"/>
<evidence type="ECO:0000313" key="4">
    <source>
        <dbReference type="Proteomes" id="UP000092600"/>
    </source>
</evidence>
<gene>
    <name evidence="3" type="ORF">ACMD2_09685</name>
</gene>